<dbReference type="Pfam" id="PF02746">
    <property type="entry name" value="MR_MLE_N"/>
    <property type="match status" value="1"/>
</dbReference>
<dbReference type="InterPro" id="IPR029017">
    <property type="entry name" value="Enolase-like_N"/>
</dbReference>
<gene>
    <name evidence="3" type="ORF">HEB94_006156</name>
</gene>
<dbReference type="InterPro" id="IPR029065">
    <property type="entry name" value="Enolase_C-like"/>
</dbReference>
<dbReference type="GO" id="GO:0016829">
    <property type="term" value="F:lyase activity"/>
    <property type="evidence" value="ECO:0007669"/>
    <property type="project" value="UniProtKB-KW"/>
</dbReference>
<keyword evidence="1" id="KW-0456">Lyase</keyword>
<dbReference type="SMART" id="SM00922">
    <property type="entry name" value="MR_MLE"/>
    <property type="match status" value="1"/>
</dbReference>
<dbReference type="Gene3D" id="3.20.20.120">
    <property type="entry name" value="Enolase-like C-terminal domain"/>
    <property type="match status" value="1"/>
</dbReference>
<dbReference type="InterPro" id="IPR013341">
    <property type="entry name" value="Mandelate_racemase_N_dom"/>
</dbReference>
<dbReference type="InterPro" id="IPR013342">
    <property type="entry name" value="Mandelate_racemase_C"/>
</dbReference>
<dbReference type="Proteomes" id="UP000638648">
    <property type="component" value="Unassembled WGS sequence"/>
</dbReference>
<dbReference type="InterPro" id="IPR034593">
    <property type="entry name" value="DgoD-like"/>
</dbReference>
<keyword evidence="4" id="KW-1185">Reference proteome</keyword>
<dbReference type="EMBL" id="JADBEM010000001">
    <property type="protein sequence ID" value="MBE1609308.1"/>
    <property type="molecule type" value="Genomic_DNA"/>
</dbReference>
<dbReference type="SFLD" id="SFLDS00001">
    <property type="entry name" value="Enolase"/>
    <property type="match status" value="1"/>
</dbReference>
<dbReference type="RefSeq" id="WP_192752906.1">
    <property type="nucleotide sequence ID" value="NZ_BAABJL010000142.1"/>
</dbReference>
<dbReference type="SUPFAM" id="SSF51604">
    <property type="entry name" value="Enolase C-terminal domain-like"/>
    <property type="match status" value="1"/>
</dbReference>
<comment type="caution">
    <text evidence="3">The sequence shown here is derived from an EMBL/GenBank/DDBJ whole genome shotgun (WGS) entry which is preliminary data.</text>
</comment>
<dbReference type="CDD" id="cd03316">
    <property type="entry name" value="MR_like"/>
    <property type="match status" value="1"/>
</dbReference>
<dbReference type="SFLD" id="SFLDG00179">
    <property type="entry name" value="mandelate_racemase"/>
    <property type="match status" value="1"/>
</dbReference>
<dbReference type="Pfam" id="PF13378">
    <property type="entry name" value="MR_MLE_C"/>
    <property type="match status" value="1"/>
</dbReference>
<accession>A0A927N1N6</accession>
<dbReference type="SUPFAM" id="SSF54826">
    <property type="entry name" value="Enolase N-terminal domain-like"/>
    <property type="match status" value="1"/>
</dbReference>
<evidence type="ECO:0000256" key="1">
    <source>
        <dbReference type="ARBA" id="ARBA00023239"/>
    </source>
</evidence>
<feature type="domain" description="Mandelate racemase/muconate lactonizing enzyme C-terminal" evidence="2">
    <location>
        <begin position="126"/>
        <end position="231"/>
    </location>
</feature>
<organism evidence="3 4">
    <name type="scientific">Actinopolymorpha pittospori</name>
    <dbReference type="NCBI Taxonomy" id="648752"/>
    <lineage>
        <taxon>Bacteria</taxon>
        <taxon>Bacillati</taxon>
        <taxon>Actinomycetota</taxon>
        <taxon>Actinomycetes</taxon>
        <taxon>Propionibacteriales</taxon>
        <taxon>Actinopolymorphaceae</taxon>
        <taxon>Actinopolymorpha</taxon>
    </lineage>
</organism>
<dbReference type="InterPro" id="IPR036849">
    <property type="entry name" value="Enolase-like_C_sf"/>
</dbReference>
<reference evidence="3" key="1">
    <citation type="submission" date="2020-10" db="EMBL/GenBank/DDBJ databases">
        <title>Sequencing the genomes of 1000 actinobacteria strains.</title>
        <authorList>
            <person name="Klenk H.-P."/>
        </authorList>
    </citation>
    <scope>NUCLEOTIDE SEQUENCE</scope>
    <source>
        <strain evidence="3">DSM 45354</strain>
    </source>
</reference>
<dbReference type="AlphaFoldDB" id="A0A927N1N6"/>
<dbReference type="Gene3D" id="3.30.390.10">
    <property type="entry name" value="Enolase-like, N-terminal domain"/>
    <property type="match status" value="1"/>
</dbReference>
<name>A0A927N1N6_9ACTN</name>
<evidence type="ECO:0000259" key="2">
    <source>
        <dbReference type="SMART" id="SM00922"/>
    </source>
</evidence>
<proteinExistence type="predicted"/>
<dbReference type="PANTHER" id="PTHR48080:SF2">
    <property type="entry name" value="D-GALACTONATE DEHYDRATASE"/>
    <property type="match status" value="1"/>
</dbReference>
<evidence type="ECO:0000313" key="3">
    <source>
        <dbReference type="EMBL" id="MBE1609308.1"/>
    </source>
</evidence>
<evidence type="ECO:0000313" key="4">
    <source>
        <dbReference type="Proteomes" id="UP000638648"/>
    </source>
</evidence>
<protein>
    <submittedName>
        <fullName evidence="3">L-alanine-DL-glutamate epimerase-like enolase superfamily enzyme</fullName>
    </submittedName>
</protein>
<sequence length="365" mass="39996">MKVDSIVTYTTPQVCVVKVRTDDGVEGIGQTAAQGAEISAHVLHAMVAPFFLGTDPFDAESVTEEFVRTHYKFFGSFMCRALCGMETALWDVMGKATGRPVYQLLGGKARDSVPMYASSMSRAISPQDEGDRLGRLIEEKGFRAVKVRLGDRMGRDADASPGRTERLIPHIREQLGDHVAINADANSGFTVSRAIRVGRMLEEYGYHHFEEPCPYPELENTAEVAAALDIPIAGGEQDNVLPHFRRMIAMRAVDIVQPDVGYVGGISRARRVARMAEEAGIPCTPHCANQSLLQVFTVHLAAAMPACSQYQEYGIEDNPWSRDIYGPVPQVVGGEIALSSLPGWGVELTPDFVKRAQVQEFVPTR</sequence>
<dbReference type="PANTHER" id="PTHR48080">
    <property type="entry name" value="D-GALACTONATE DEHYDRATASE-RELATED"/>
    <property type="match status" value="1"/>
</dbReference>